<dbReference type="AlphaFoldDB" id="A0A964UWB7"/>
<evidence type="ECO:0000313" key="1">
    <source>
        <dbReference type="EMBL" id="NBE52800.1"/>
    </source>
</evidence>
<sequence length="92" mass="9626">MVVGLIVIGGGWIASRDDAQAAEVGSCMSLGDASSSTDPDLEVVDCGDSKAKYKVAEKKDGATGGCDRTKYSEYTQSGDGDSFTLCLEDYKK</sequence>
<protein>
    <submittedName>
        <fullName evidence="1">Uncharacterized protein</fullName>
    </submittedName>
</protein>
<keyword evidence="2" id="KW-1185">Reference proteome</keyword>
<comment type="caution">
    <text evidence="1">The sequence shown here is derived from an EMBL/GenBank/DDBJ whole genome shotgun (WGS) entry which is preliminary data.</text>
</comment>
<reference evidence="1" key="1">
    <citation type="submission" date="2020-01" db="EMBL/GenBank/DDBJ databases">
        <title>Whole-genome analyses of novel actinobacteria.</title>
        <authorList>
            <person name="Sahin N."/>
        </authorList>
    </citation>
    <scope>NUCLEOTIDE SEQUENCE</scope>
    <source>
        <strain evidence="1">YC537</strain>
    </source>
</reference>
<evidence type="ECO:0000313" key="2">
    <source>
        <dbReference type="Proteomes" id="UP000598297"/>
    </source>
</evidence>
<organism evidence="1 2">
    <name type="scientific">Streptomyces boluensis</name>
    <dbReference type="NCBI Taxonomy" id="1775135"/>
    <lineage>
        <taxon>Bacteria</taxon>
        <taxon>Bacillati</taxon>
        <taxon>Actinomycetota</taxon>
        <taxon>Actinomycetes</taxon>
        <taxon>Kitasatosporales</taxon>
        <taxon>Streptomycetaceae</taxon>
        <taxon>Streptomyces</taxon>
    </lineage>
</organism>
<name>A0A964UWB7_9ACTN</name>
<gene>
    <name evidence="1" type="ORF">GUY60_15460</name>
</gene>
<dbReference type="Proteomes" id="UP000598297">
    <property type="component" value="Unassembled WGS sequence"/>
</dbReference>
<dbReference type="EMBL" id="JAAAHS010000101">
    <property type="protein sequence ID" value="NBE52800.1"/>
    <property type="molecule type" value="Genomic_DNA"/>
</dbReference>
<proteinExistence type="predicted"/>
<dbReference type="OrthoDB" id="4332754at2"/>
<accession>A0A964UWB7</accession>